<dbReference type="FunFam" id="3.30.70.1230:FF:000021">
    <property type="entry name" value="Adenylate cyclase type 10"/>
    <property type="match status" value="1"/>
</dbReference>
<evidence type="ECO:0000313" key="5">
    <source>
        <dbReference type="EMBL" id="KAG8515753.1"/>
    </source>
</evidence>
<sequence>GRLSLGKGTLRERRTRGAVAGESDELLFVVNQGQGHGHSPNSVHELSISKMSAAGARGLRATYHRVLDKVELLLPEKFRPLYNHPAGPRTVFFWAPVMKWMWIEKVSSCVLIYKYGVIPRKTTEKFEKVAQIGKGFFRTQRLQKRDHQYISGQLCCSDCSAGLMNLKPVPPRMDRPEVSTYNKKFGCNINPVEFVPIASWNSDGMLKSSLNMLCFRGWKVHCKDDSASRTIPLEALDCIVPPPAHPIDKPLPIRDIYKTSGIGTIRIGQVETGVLKLSKHGGHLYSSNMTSEVSYVEIYREALNGTLLRGRKIVVLRKKLEDGPKFMKSSGAATVGLWQAHKVYLATVYCDHKILNICLNMNPRREESKDRAIVRIAAHLPDLIVYGGFTAMTEKFSTAMYMDRGAEQLVEILNHYISAIVEKVLIFGGDILKFAGDALLALWKVERKQLKNIITVVIKCSLEIHGLFESQECQEGLDIRVKIGLAAGHISMLVFGDETRNFFLVIGQAVDDVRLAQNMAQMNEVILSPNCWQLCDRNMIEIERIPDQRAVKVNFLKPPPTFNFEEFFTKCMTFMDYYPSGDHKNLLRLACMLESDPELELSLQKYLMESILKQIDDKQLRGYLSELRPVTIVFVNLMFKEQDKVEVISSAIQAACVHISSVLRVFRGQINKVFMFDKGCSFLCVFGFPGEKAPDEVTHALESAVDIFDFCSQVHKIHTVSIGVASGIVFCGIVGHSVRHEYTVIGQKVNIAARMMMYYPGIVTCDSVTYNGSNLPAYFFKELPKKVMKGVADSGPVYQCLGLNEKVMFGMAYLICNRNEGYPLLGRDKEIKYFMCTMKEFLMSNCSRVLMYEGLPGYGKSQILMEIEYLAQGENHRTIAIALTKVSFHQNFYAIQILMANVLGLDTCKHYKERQSFLQNKVKKLLDEKFYCLLNDIFHVQTVKEERIIFIIDESQFVDTTSWAFMEKLIRTLPIFIIMSLSPFISNPCAAASAIMKNRNTTYVTLGPVQPKDIRNKACLDLNVQGIPKELDLYLVEGSCGIPFYCEELLKNLDHHKVLVFHPLEYEEKTNITWTNLFTNFAKPTEELKVLTLNNEERNEEICNLVSGVRLKNLSPPASLKEISLVQLDSMSLSQQMLVRCAAIIGQIFTTELLFEVLPCWNMKMMINGLATLVKSNVFDCFRNGKELQMALRQNSPSFEVNYRSQFLKSSAGMAHSASEELLELESEVIECHIIRFCRPMMQKTAYELWLKDQKKAMHLKCARFLEEDAHRCDHCRSGDFIPYHHFTVDIRLNTLDLNTIRKMAKSHEFQSQHISSIWTISMTHTTHLFVYFLAEEEITSSKVGIPKKFDIFPETFSSEEIRDKILSFLDFIIAKMKASEEDIIPLESCQCEEILEIVILPLAHHFLALGENNKALYYFLEIASAYLTLGDSYMAYMYLNEGEKLLKTLKKRKSWSQTFEYATFYSLKGQVCFNMGHMALAKEMLRKALKLLNRIFPYSLISLFLQTHVEKNRHHRYVNQQAQESSPPGKKRLAQLYRQITCFSLLWKIYNLNYFFHYKYFSHLAALMQVNTALETQDDFQIIKAYLDYSLHHQLAGYEGVWFKYEVMAMEQIFHLPLKGEGIEIVSYVADTLSYIKLIMGHLDLAIDLGSRAHKMWTLLRNPNKHHHVLCWLSRSIFLKSRPKQLIQVLGWLWDLSVAEEHIYSKAFFYFVCLDIMLYSGFIYRPFEECLEFVHQNEDNRILKFHSGILLGLYSYARLQEWDNFQVFFNRAKNLVPRRTPTALYSEGISRYMEARVLYLQKEIEEQSKNAQDSGVELLKTLESLVAQATTGPVFYPRLYHLMSYVCILMGDGQNCDLFLNTALHLSEAQGNTLEKCWLNMSKDWWYSSSELTEEQWLQTLMSLPSWEKVVSGKVNMQELQKNKFLMKVNILDNPF</sequence>
<evidence type="ECO:0000256" key="2">
    <source>
        <dbReference type="ARBA" id="ARBA00022840"/>
    </source>
</evidence>
<keyword evidence="1" id="KW-0547">Nucleotide-binding</keyword>
<feature type="non-terminal residue" evidence="5">
    <location>
        <position position="1"/>
    </location>
</feature>
<dbReference type="Pfam" id="PF00211">
    <property type="entry name" value="Guanylate_cyc"/>
    <property type="match status" value="2"/>
</dbReference>
<gene>
    <name evidence="5" type="ORF">J0S82_010835</name>
</gene>
<reference evidence="5" key="1">
    <citation type="journal article" date="2021" name="Evol. Appl.">
        <title>The genome of the Pyrenean desman and the effects of bottlenecks and inbreeding on the genomic landscape of an endangered species.</title>
        <authorList>
            <person name="Escoda L."/>
            <person name="Castresana J."/>
        </authorList>
    </citation>
    <scope>NUCLEOTIDE SEQUENCE</scope>
    <source>
        <strain evidence="5">IBE-C5619</strain>
    </source>
</reference>
<dbReference type="InterPro" id="IPR001054">
    <property type="entry name" value="A/G_cyclase"/>
</dbReference>
<keyword evidence="6" id="KW-1185">Reference proteome</keyword>
<dbReference type="GO" id="GO:0005737">
    <property type="term" value="C:cytoplasm"/>
    <property type="evidence" value="ECO:0007669"/>
    <property type="project" value="TreeGrafter"/>
</dbReference>
<dbReference type="CDD" id="cd07302">
    <property type="entry name" value="CHD"/>
    <property type="match status" value="2"/>
</dbReference>
<protein>
    <submittedName>
        <fullName evidence="5">Adenylate cyclase type 10</fullName>
    </submittedName>
</protein>
<dbReference type="PANTHER" id="PTHR16305">
    <property type="entry name" value="TESTICULAR SOLUBLE ADENYLYL CYCLASE"/>
    <property type="match status" value="1"/>
</dbReference>
<dbReference type="Proteomes" id="UP000700334">
    <property type="component" value="Unassembled WGS sequence"/>
</dbReference>
<comment type="caution">
    <text evidence="5">The sequence shown here is derived from an EMBL/GenBank/DDBJ whole genome shotgun (WGS) entry which is preliminary data.</text>
</comment>
<evidence type="ECO:0000259" key="4">
    <source>
        <dbReference type="PROSITE" id="PS50125"/>
    </source>
</evidence>
<feature type="domain" description="Guanylate cyclase" evidence="4">
    <location>
        <begin position="679"/>
        <end position="756"/>
    </location>
</feature>
<dbReference type="PANTHER" id="PTHR16305:SF32">
    <property type="entry name" value="ADENYLATE CYCLASE TYPE 10"/>
    <property type="match status" value="1"/>
</dbReference>
<dbReference type="SUPFAM" id="SSF55073">
    <property type="entry name" value="Nucleotide cyclase"/>
    <property type="match status" value="2"/>
</dbReference>
<dbReference type="Gene3D" id="2.40.30.10">
    <property type="entry name" value="Translation factors"/>
    <property type="match status" value="1"/>
</dbReference>
<dbReference type="InterPro" id="IPR027417">
    <property type="entry name" value="P-loop_NTPase"/>
</dbReference>
<dbReference type="Gene3D" id="3.30.70.1230">
    <property type="entry name" value="Nucleotide cyclase"/>
    <property type="match status" value="2"/>
</dbReference>
<dbReference type="GO" id="GO:0005524">
    <property type="term" value="F:ATP binding"/>
    <property type="evidence" value="ECO:0007669"/>
    <property type="project" value="UniProtKB-KW"/>
</dbReference>
<name>A0A8J6DRK8_GALPY</name>
<dbReference type="EMBL" id="JAGFMF010011697">
    <property type="protein sequence ID" value="KAG8515753.1"/>
    <property type="molecule type" value="Genomic_DNA"/>
</dbReference>
<keyword evidence="2" id="KW-0067">ATP-binding</keyword>
<accession>A0A8J6DRK8</accession>
<dbReference type="GO" id="GO:0004016">
    <property type="term" value="F:adenylate cyclase activity"/>
    <property type="evidence" value="ECO:0007669"/>
    <property type="project" value="TreeGrafter"/>
</dbReference>
<dbReference type="PROSITE" id="PS50125">
    <property type="entry name" value="GUANYLATE_CYCLASE_2"/>
    <property type="match status" value="2"/>
</dbReference>
<keyword evidence="3" id="KW-0456">Lyase</keyword>
<feature type="domain" description="Guanylate cyclase" evidence="4">
    <location>
        <begin position="388"/>
        <end position="517"/>
    </location>
</feature>
<dbReference type="InterPro" id="IPR029787">
    <property type="entry name" value="Nucleotide_cyclase"/>
</dbReference>
<dbReference type="SUPFAM" id="SSF52540">
    <property type="entry name" value="P-loop containing nucleoside triphosphate hydrolases"/>
    <property type="match status" value="1"/>
</dbReference>
<dbReference type="GO" id="GO:0009190">
    <property type="term" value="P:cyclic nucleotide biosynthetic process"/>
    <property type="evidence" value="ECO:0007669"/>
    <property type="project" value="InterPro"/>
</dbReference>
<evidence type="ECO:0000256" key="1">
    <source>
        <dbReference type="ARBA" id="ARBA00022741"/>
    </source>
</evidence>
<dbReference type="OrthoDB" id="194468at2759"/>
<dbReference type="FunFam" id="3.30.70.1230:FF:000017">
    <property type="entry name" value="Adenylate cyclase type 10"/>
    <property type="match status" value="1"/>
</dbReference>
<evidence type="ECO:0000256" key="3">
    <source>
        <dbReference type="ARBA" id="ARBA00023239"/>
    </source>
</evidence>
<organism evidence="5 6">
    <name type="scientific">Galemys pyrenaicus</name>
    <name type="common">Iberian desman</name>
    <name type="synonym">Pyrenean desman</name>
    <dbReference type="NCBI Taxonomy" id="202257"/>
    <lineage>
        <taxon>Eukaryota</taxon>
        <taxon>Metazoa</taxon>
        <taxon>Chordata</taxon>
        <taxon>Craniata</taxon>
        <taxon>Vertebrata</taxon>
        <taxon>Euteleostomi</taxon>
        <taxon>Mammalia</taxon>
        <taxon>Eutheria</taxon>
        <taxon>Laurasiatheria</taxon>
        <taxon>Eulipotyphla</taxon>
        <taxon>Talpidae</taxon>
        <taxon>Galemys</taxon>
    </lineage>
</organism>
<evidence type="ECO:0000313" key="6">
    <source>
        <dbReference type="Proteomes" id="UP000700334"/>
    </source>
</evidence>
<dbReference type="GO" id="GO:0035556">
    <property type="term" value="P:intracellular signal transduction"/>
    <property type="evidence" value="ECO:0007669"/>
    <property type="project" value="InterPro"/>
</dbReference>
<proteinExistence type="predicted"/>